<name>A0A4Y9FWY2_9MICO</name>
<comment type="caution">
    <text evidence="2">The sequence shown here is derived from an EMBL/GenBank/DDBJ whole genome shotgun (WGS) entry which is preliminary data.</text>
</comment>
<dbReference type="Gene3D" id="3.40.50.300">
    <property type="entry name" value="P-loop containing nucleotide triphosphate hydrolases"/>
    <property type="match status" value="1"/>
</dbReference>
<dbReference type="RefSeq" id="WP_135114234.1">
    <property type="nucleotide sequence ID" value="NZ_JADGLL010000014.1"/>
</dbReference>
<reference evidence="2 3" key="1">
    <citation type="submission" date="2019-03" db="EMBL/GenBank/DDBJ databases">
        <title>Diversity of the mouse oral microbiome.</title>
        <authorList>
            <person name="Joseph S."/>
            <person name="Aduse-Opoku J."/>
            <person name="Curtis M."/>
            <person name="Wade W."/>
            <person name="Hashim A."/>
        </authorList>
    </citation>
    <scope>NUCLEOTIDE SEQUENCE [LARGE SCALE GENOMIC DNA]</scope>
    <source>
        <strain evidence="2 3">P1012</strain>
    </source>
</reference>
<dbReference type="OrthoDB" id="3337229at2"/>
<accession>A0A4Y9FWY2</accession>
<dbReference type="InterPro" id="IPR049945">
    <property type="entry name" value="AAA_22"/>
</dbReference>
<dbReference type="AlphaFoldDB" id="A0A4Y9FWY2"/>
<evidence type="ECO:0000313" key="3">
    <source>
        <dbReference type="Proteomes" id="UP000298358"/>
    </source>
</evidence>
<dbReference type="Pfam" id="PF13401">
    <property type="entry name" value="AAA_22"/>
    <property type="match status" value="1"/>
</dbReference>
<dbReference type="InterPro" id="IPR027417">
    <property type="entry name" value="P-loop_NTPase"/>
</dbReference>
<keyword evidence="3" id="KW-1185">Reference proteome</keyword>
<evidence type="ECO:0000313" key="2">
    <source>
        <dbReference type="EMBL" id="TFU33056.1"/>
    </source>
</evidence>
<proteinExistence type="predicted"/>
<dbReference type="GO" id="GO:0016887">
    <property type="term" value="F:ATP hydrolysis activity"/>
    <property type="evidence" value="ECO:0007669"/>
    <property type="project" value="InterPro"/>
</dbReference>
<dbReference type="SUPFAM" id="SSF52540">
    <property type="entry name" value="P-loop containing nucleoside triphosphate hydrolases"/>
    <property type="match status" value="1"/>
</dbReference>
<dbReference type="Proteomes" id="UP000298358">
    <property type="component" value="Unassembled WGS sequence"/>
</dbReference>
<evidence type="ECO:0000259" key="1">
    <source>
        <dbReference type="Pfam" id="PF13401"/>
    </source>
</evidence>
<organism evidence="2 3">
    <name type="scientific">Microbacterium paludicola</name>
    <dbReference type="NCBI Taxonomy" id="300019"/>
    <lineage>
        <taxon>Bacteria</taxon>
        <taxon>Bacillati</taxon>
        <taxon>Actinomycetota</taxon>
        <taxon>Actinomycetes</taxon>
        <taxon>Micrococcales</taxon>
        <taxon>Microbacteriaceae</taxon>
        <taxon>Microbacterium</taxon>
    </lineage>
</organism>
<gene>
    <name evidence="2" type="ORF">E4U02_07515</name>
</gene>
<dbReference type="EMBL" id="SPQB01000014">
    <property type="protein sequence ID" value="TFU33056.1"/>
    <property type="molecule type" value="Genomic_DNA"/>
</dbReference>
<feature type="domain" description="ORC1/DEAH AAA+ ATPase" evidence="1">
    <location>
        <begin position="81"/>
        <end position="210"/>
    </location>
</feature>
<protein>
    <recommendedName>
        <fullName evidence="1">ORC1/DEAH AAA+ ATPase domain-containing protein</fullName>
    </recommendedName>
</protein>
<sequence>MEIGTKEGWREYVDEAYERPIPVATEELAAMSFGDRALYNQARAQYTQAGAFVKTPQFRTVQAVVRDRVMLNRYRQVGKLGVIVSGEPGQGKTTTLLQIGKEHELRRRETGHASAGKGKLPVVYVAVPAQCSAKALLQEFARFVGLPVLTRMTFGNLLTMVANALRSCSTELILLDDVHHLDLQYRHNIEASDMLKQLSERCGGTFVYAGIAVEDSGLLSGSRGGQVSKRFELHTAHPFQITSKEGRADWGDLLLALEDSLCLLNQRSGAILDAAKDLHRLTGGEIGLLKDVLQLAALHAIDDGTEMLDLADFSREVAARQGARKPRATV</sequence>